<evidence type="ECO:0000313" key="3">
    <source>
        <dbReference type="Proteomes" id="UP001303889"/>
    </source>
</evidence>
<evidence type="ECO:0000313" key="2">
    <source>
        <dbReference type="EMBL" id="KAK3897254.1"/>
    </source>
</evidence>
<proteinExistence type="predicted"/>
<dbReference type="SUPFAM" id="SSF56112">
    <property type="entry name" value="Protein kinase-like (PK-like)"/>
    <property type="match status" value="1"/>
</dbReference>
<evidence type="ECO:0000259" key="1">
    <source>
        <dbReference type="PROSITE" id="PS50011"/>
    </source>
</evidence>
<dbReference type="GO" id="GO:0005524">
    <property type="term" value="F:ATP binding"/>
    <property type="evidence" value="ECO:0007669"/>
    <property type="project" value="InterPro"/>
</dbReference>
<reference evidence="2" key="1">
    <citation type="journal article" date="2023" name="Mol. Phylogenet. Evol.">
        <title>Genome-scale phylogeny and comparative genomics of the fungal order Sordariales.</title>
        <authorList>
            <person name="Hensen N."/>
            <person name="Bonometti L."/>
            <person name="Westerberg I."/>
            <person name="Brannstrom I.O."/>
            <person name="Guillou S."/>
            <person name="Cros-Aarteil S."/>
            <person name="Calhoun S."/>
            <person name="Haridas S."/>
            <person name="Kuo A."/>
            <person name="Mondo S."/>
            <person name="Pangilinan J."/>
            <person name="Riley R."/>
            <person name="LaButti K."/>
            <person name="Andreopoulos B."/>
            <person name="Lipzen A."/>
            <person name="Chen C."/>
            <person name="Yan M."/>
            <person name="Daum C."/>
            <person name="Ng V."/>
            <person name="Clum A."/>
            <person name="Steindorff A."/>
            <person name="Ohm R.A."/>
            <person name="Martin F."/>
            <person name="Silar P."/>
            <person name="Natvig D.O."/>
            <person name="Lalanne C."/>
            <person name="Gautier V."/>
            <person name="Ament-Velasquez S.L."/>
            <person name="Kruys A."/>
            <person name="Hutchinson M.I."/>
            <person name="Powell A.J."/>
            <person name="Barry K."/>
            <person name="Miller A.N."/>
            <person name="Grigoriev I.V."/>
            <person name="Debuchy R."/>
            <person name="Gladieux P."/>
            <person name="Hiltunen Thoren M."/>
            <person name="Johannesson H."/>
        </authorList>
    </citation>
    <scope>NUCLEOTIDE SEQUENCE</scope>
    <source>
        <strain evidence="2">CBS 103.79</strain>
    </source>
</reference>
<dbReference type="EMBL" id="MU856221">
    <property type="protein sequence ID" value="KAK3897254.1"/>
    <property type="molecule type" value="Genomic_DNA"/>
</dbReference>
<dbReference type="GO" id="GO:0004672">
    <property type="term" value="F:protein kinase activity"/>
    <property type="evidence" value="ECO:0007669"/>
    <property type="project" value="InterPro"/>
</dbReference>
<dbReference type="InterPro" id="IPR000719">
    <property type="entry name" value="Prot_kinase_dom"/>
</dbReference>
<name>A0AAN6MBT9_9PEZI</name>
<keyword evidence="3" id="KW-1185">Reference proteome</keyword>
<dbReference type="AlphaFoldDB" id="A0AAN6MBT9"/>
<dbReference type="InterPro" id="IPR011009">
    <property type="entry name" value="Kinase-like_dom_sf"/>
</dbReference>
<reference evidence="2" key="2">
    <citation type="submission" date="2023-05" db="EMBL/GenBank/DDBJ databases">
        <authorList>
            <consortium name="Lawrence Berkeley National Laboratory"/>
            <person name="Steindorff A."/>
            <person name="Hensen N."/>
            <person name="Bonometti L."/>
            <person name="Westerberg I."/>
            <person name="Brannstrom I.O."/>
            <person name="Guillou S."/>
            <person name="Cros-Aarteil S."/>
            <person name="Calhoun S."/>
            <person name="Haridas S."/>
            <person name="Kuo A."/>
            <person name="Mondo S."/>
            <person name="Pangilinan J."/>
            <person name="Riley R."/>
            <person name="Labutti K."/>
            <person name="Andreopoulos B."/>
            <person name="Lipzen A."/>
            <person name="Chen C."/>
            <person name="Yanf M."/>
            <person name="Daum C."/>
            <person name="Ng V."/>
            <person name="Clum A."/>
            <person name="Ohm R."/>
            <person name="Martin F."/>
            <person name="Silar P."/>
            <person name="Natvig D."/>
            <person name="Lalanne C."/>
            <person name="Gautier V."/>
            <person name="Ament-Velasquez S.L."/>
            <person name="Kruys A."/>
            <person name="Hutchinson M.I."/>
            <person name="Powell A.J."/>
            <person name="Barry K."/>
            <person name="Miller A.N."/>
            <person name="Grigoriev I.V."/>
            <person name="Debuchy R."/>
            <person name="Gladieux P."/>
            <person name="Thoren M.H."/>
            <person name="Johannesson H."/>
        </authorList>
    </citation>
    <scope>NUCLEOTIDE SEQUENCE</scope>
    <source>
        <strain evidence="2">CBS 103.79</strain>
    </source>
</reference>
<gene>
    <name evidence="2" type="ORF">C8A05DRAFT_19949</name>
</gene>
<dbReference type="Gene3D" id="1.10.510.10">
    <property type="entry name" value="Transferase(Phosphotransferase) domain 1"/>
    <property type="match status" value="1"/>
</dbReference>
<organism evidence="2 3">
    <name type="scientific">Staphylotrichum tortipilum</name>
    <dbReference type="NCBI Taxonomy" id="2831512"/>
    <lineage>
        <taxon>Eukaryota</taxon>
        <taxon>Fungi</taxon>
        <taxon>Dikarya</taxon>
        <taxon>Ascomycota</taxon>
        <taxon>Pezizomycotina</taxon>
        <taxon>Sordariomycetes</taxon>
        <taxon>Sordariomycetidae</taxon>
        <taxon>Sordariales</taxon>
        <taxon>Chaetomiaceae</taxon>
        <taxon>Staphylotrichum</taxon>
    </lineage>
</organism>
<dbReference type="PROSITE" id="PS50011">
    <property type="entry name" value="PROTEIN_KINASE_DOM"/>
    <property type="match status" value="1"/>
</dbReference>
<protein>
    <recommendedName>
        <fullName evidence="1">Protein kinase domain-containing protein</fullName>
    </recommendedName>
</protein>
<sequence length="202" mass="22660">ISSDIKHDNILVNWTSSDDGTNTITNVALGDFLIAFKSGSGKPRQTPYAVGNFMWQSPERQTGRGLTKAFDMVCIYALGGGELLLLGDEYVELAKHGIPPEQEILSWHFSYFGPVNEGLLKQVNDEDWSAALRAASELAEWAVRDVLERRFEVWGSDLEPKAQDMIAGLTRMDPARLTADQCLAHPWWQGEGWWKLSLDYNT</sequence>
<dbReference type="Proteomes" id="UP001303889">
    <property type="component" value="Unassembled WGS sequence"/>
</dbReference>
<feature type="non-terminal residue" evidence="2">
    <location>
        <position position="1"/>
    </location>
</feature>
<accession>A0AAN6MBT9</accession>
<feature type="domain" description="Protein kinase" evidence="1">
    <location>
        <begin position="1"/>
        <end position="188"/>
    </location>
</feature>
<comment type="caution">
    <text evidence="2">The sequence shown here is derived from an EMBL/GenBank/DDBJ whole genome shotgun (WGS) entry which is preliminary data.</text>
</comment>